<accession>A0A8X6YTL2</accession>
<comment type="caution">
    <text evidence="1">The sequence shown here is derived from an EMBL/GenBank/DDBJ whole genome shotgun (WGS) entry which is preliminary data.</text>
</comment>
<name>A0A8X6YTL2_9ARAC</name>
<evidence type="ECO:0000313" key="2">
    <source>
        <dbReference type="Proteomes" id="UP000886998"/>
    </source>
</evidence>
<organism evidence="1 2">
    <name type="scientific">Trichonephila inaurata madagascariensis</name>
    <dbReference type="NCBI Taxonomy" id="2747483"/>
    <lineage>
        <taxon>Eukaryota</taxon>
        <taxon>Metazoa</taxon>
        <taxon>Ecdysozoa</taxon>
        <taxon>Arthropoda</taxon>
        <taxon>Chelicerata</taxon>
        <taxon>Arachnida</taxon>
        <taxon>Araneae</taxon>
        <taxon>Araneomorphae</taxon>
        <taxon>Entelegynae</taxon>
        <taxon>Araneoidea</taxon>
        <taxon>Nephilidae</taxon>
        <taxon>Trichonephila</taxon>
        <taxon>Trichonephila inaurata</taxon>
    </lineage>
</organism>
<dbReference type="OrthoDB" id="6430341at2759"/>
<proteinExistence type="predicted"/>
<dbReference type="PANTHER" id="PTHR47331">
    <property type="entry name" value="PHD-TYPE DOMAIN-CONTAINING PROTEIN"/>
    <property type="match status" value="1"/>
</dbReference>
<dbReference type="PANTHER" id="PTHR47331:SF1">
    <property type="entry name" value="GAG-LIKE PROTEIN"/>
    <property type="match status" value="1"/>
</dbReference>
<dbReference type="AlphaFoldDB" id="A0A8X6YTL2"/>
<keyword evidence="2" id="KW-1185">Reference proteome</keyword>
<evidence type="ECO:0000313" key="1">
    <source>
        <dbReference type="EMBL" id="GFY79015.1"/>
    </source>
</evidence>
<dbReference type="EMBL" id="BMAV01023355">
    <property type="protein sequence ID" value="GFY79015.1"/>
    <property type="molecule type" value="Genomic_DNA"/>
</dbReference>
<dbReference type="Proteomes" id="UP000886998">
    <property type="component" value="Unassembled WGS sequence"/>
</dbReference>
<gene>
    <name evidence="1" type="primary">AVEN_52365_1</name>
    <name evidence="1" type="ORF">TNIN_42091</name>
</gene>
<reference evidence="1" key="1">
    <citation type="submission" date="2020-08" db="EMBL/GenBank/DDBJ databases">
        <title>Multicomponent nature underlies the extraordinary mechanical properties of spider dragline silk.</title>
        <authorList>
            <person name="Kono N."/>
            <person name="Nakamura H."/>
            <person name="Mori M."/>
            <person name="Yoshida Y."/>
            <person name="Ohtoshi R."/>
            <person name="Malay A.D."/>
            <person name="Moran D.A.P."/>
            <person name="Tomita M."/>
            <person name="Numata K."/>
            <person name="Arakawa K."/>
        </authorList>
    </citation>
    <scope>NUCLEOTIDE SEQUENCE</scope>
</reference>
<protein>
    <submittedName>
        <fullName evidence="1">Uncharacterized protein</fullName>
    </submittedName>
</protein>
<sequence length="172" mass="19537">MCADIQRAFLEIGIKEEDRIYLQFLWGHDNGTCLDLEGQPVRLIWKNTGHFEVTEKLRDLYVDDFLCSVDSLAKAKQFIKDSTYIFSDAGMNLRKWITSSAELRKWLKTENIDCRGNTSVPTADQKVLGLVWNVNNDSLAIDTSQIVKVKDINPSKRSMLSTCGILFDPLGC</sequence>